<evidence type="ECO:0000313" key="7">
    <source>
        <dbReference type="EMBL" id="AOY83835.1"/>
    </source>
</evidence>
<dbReference type="InterPro" id="IPR036388">
    <property type="entry name" value="WH-like_DNA-bd_sf"/>
</dbReference>
<dbReference type="InterPro" id="IPR029063">
    <property type="entry name" value="SAM-dependent_MTases_sf"/>
</dbReference>
<dbReference type="Pfam" id="PF08100">
    <property type="entry name" value="Dimerisation"/>
    <property type="match status" value="1"/>
</dbReference>
<dbReference type="GO" id="GO:0032259">
    <property type="term" value="P:methylation"/>
    <property type="evidence" value="ECO:0007669"/>
    <property type="project" value="UniProtKB-KW"/>
</dbReference>
<dbReference type="CDD" id="cd02440">
    <property type="entry name" value="AdoMet_MTases"/>
    <property type="match status" value="1"/>
</dbReference>
<evidence type="ECO:0000256" key="1">
    <source>
        <dbReference type="ARBA" id="ARBA00022603"/>
    </source>
</evidence>
<dbReference type="Gene3D" id="1.10.10.10">
    <property type="entry name" value="Winged helix-like DNA-binding domain superfamily/Winged helix DNA-binding domain"/>
    <property type="match status" value="1"/>
</dbReference>
<evidence type="ECO:0000313" key="8">
    <source>
        <dbReference type="Proteomes" id="UP000176944"/>
    </source>
</evidence>
<gene>
    <name evidence="7" type="ORF">BJP36_31860</name>
</gene>
<organism evidence="7 8">
    <name type="scientific">Moorena producens (strain JHB)</name>
    <dbReference type="NCBI Taxonomy" id="1454205"/>
    <lineage>
        <taxon>Bacteria</taxon>
        <taxon>Bacillati</taxon>
        <taxon>Cyanobacteriota</taxon>
        <taxon>Cyanophyceae</taxon>
        <taxon>Coleofasciculales</taxon>
        <taxon>Coleofasciculaceae</taxon>
        <taxon>Moorena</taxon>
    </lineage>
</organism>
<reference evidence="8" key="1">
    <citation type="submission" date="2016-10" db="EMBL/GenBank/DDBJ databases">
        <title>Comparative genomics uncovers the prolific and rare metabolic potential of the cyanobacterial genus Moorea.</title>
        <authorList>
            <person name="Leao T."/>
            <person name="Castelao G."/>
            <person name="Korobeynikov A."/>
            <person name="Monroe E.A."/>
            <person name="Podell S."/>
            <person name="Glukhov E."/>
            <person name="Allen E."/>
            <person name="Gerwick W.H."/>
            <person name="Gerwick L."/>
        </authorList>
    </citation>
    <scope>NUCLEOTIDE SEQUENCE [LARGE SCALE GENOMIC DNA]</scope>
    <source>
        <strain evidence="8">JHB</strain>
    </source>
</reference>
<evidence type="ECO:0000259" key="5">
    <source>
        <dbReference type="Pfam" id="PF00891"/>
    </source>
</evidence>
<dbReference type="InterPro" id="IPR001077">
    <property type="entry name" value="COMT_C"/>
</dbReference>
<dbReference type="AlphaFoldDB" id="A0A1D9G8K3"/>
<dbReference type="EMBL" id="CP017708">
    <property type="protein sequence ID" value="AOY83835.1"/>
    <property type="molecule type" value="Genomic_DNA"/>
</dbReference>
<name>A0A1D9G8K3_MOOP1</name>
<proteinExistence type="predicted"/>
<keyword evidence="2" id="KW-0808">Transferase</keyword>
<accession>A0A1D9G8K3</accession>
<feature type="active site" description="Proton acceptor" evidence="4">
    <location>
        <position position="247"/>
    </location>
</feature>
<dbReference type="PANTHER" id="PTHR43712">
    <property type="entry name" value="PUTATIVE (AFU_ORTHOLOGUE AFUA_4G14580)-RELATED"/>
    <property type="match status" value="1"/>
</dbReference>
<dbReference type="PANTHER" id="PTHR43712:SF2">
    <property type="entry name" value="O-METHYLTRANSFERASE CICE"/>
    <property type="match status" value="1"/>
</dbReference>
<dbReference type="Proteomes" id="UP000176944">
    <property type="component" value="Chromosome"/>
</dbReference>
<dbReference type="PROSITE" id="PS51683">
    <property type="entry name" value="SAM_OMT_II"/>
    <property type="match status" value="1"/>
</dbReference>
<dbReference type="InterPro" id="IPR016461">
    <property type="entry name" value="COMT-like"/>
</dbReference>
<protein>
    <submittedName>
        <fullName evidence="7">Methyltransferase</fullName>
    </submittedName>
</protein>
<keyword evidence="3" id="KW-0949">S-adenosyl-L-methionine</keyword>
<feature type="domain" description="O-methyltransferase dimerisation" evidence="6">
    <location>
        <begin position="15"/>
        <end position="87"/>
    </location>
</feature>
<evidence type="ECO:0000256" key="3">
    <source>
        <dbReference type="ARBA" id="ARBA00022691"/>
    </source>
</evidence>
<dbReference type="SUPFAM" id="SSF53335">
    <property type="entry name" value="S-adenosyl-L-methionine-dependent methyltransferases"/>
    <property type="match status" value="1"/>
</dbReference>
<dbReference type="InterPro" id="IPR012967">
    <property type="entry name" value="COMT_dimerisation"/>
</dbReference>
<feature type="domain" description="O-methyltransferase C-terminal" evidence="5">
    <location>
        <begin position="111"/>
        <end position="317"/>
    </location>
</feature>
<evidence type="ECO:0000256" key="4">
    <source>
        <dbReference type="PIRSR" id="PIRSR005739-1"/>
    </source>
</evidence>
<dbReference type="GO" id="GO:0046983">
    <property type="term" value="F:protein dimerization activity"/>
    <property type="evidence" value="ECO:0007669"/>
    <property type="project" value="InterPro"/>
</dbReference>
<keyword evidence="1 7" id="KW-0489">Methyltransferase</keyword>
<dbReference type="PIRSF" id="PIRSF005739">
    <property type="entry name" value="O-mtase"/>
    <property type="match status" value="1"/>
</dbReference>
<dbReference type="Gene3D" id="3.40.50.150">
    <property type="entry name" value="Vaccinia Virus protein VP39"/>
    <property type="match status" value="1"/>
</dbReference>
<dbReference type="GO" id="GO:0008171">
    <property type="term" value="F:O-methyltransferase activity"/>
    <property type="evidence" value="ECO:0007669"/>
    <property type="project" value="InterPro"/>
</dbReference>
<evidence type="ECO:0000256" key="2">
    <source>
        <dbReference type="ARBA" id="ARBA00022679"/>
    </source>
</evidence>
<sequence>MTEELMPMVVMKQMLYGGIVAKSIQAVAELGIADLVAQQPKHVQELAEATGTDVSSLYRLLRGLAMLGVFREIVTGEFTNTPLSDCLRCDFPGSLHDLALYVPHDGNWRAWMHLMDVLKTGKASFKQANGLELFEYLNTHPTTAEHFNHSMTSLSVSVAAEFPQVYNFKDFGSVVDVGGGHGLLLASILQANPKLRGVLFDLPSVIEGALPFLAEKGVTKRCDLVAGSFFESIPAGHDIYLMKHILHSWSDEQATELLSCCRKAIPPHGKLLILEMLIPAGNDFHPAKWFDISMMVSLGGKERTELEFRRLLAQSDFKLQRILQMESPVVILEANPGIT</sequence>
<dbReference type="Pfam" id="PF00891">
    <property type="entry name" value="Methyltransf_2"/>
    <property type="match status" value="1"/>
</dbReference>
<dbReference type="SUPFAM" id="SSF46785">
    <property type="entry name" value="Winged helix' DNA-binding domain"/>
    <property type="match status" value="1"/>
</dbReference>
<dbReference type="InterPro" id="IPR036390">
    <property type="entry name" value="WH_DNA-bd_sf"/>
</dbReference>
<evidence type="ECO:0000259" key="6">
    <source>
        <dbReference type="Pfam" id="PF08100"/>
    </source>
</evidence>